<evidence type="ECO:0000313" key="10">
    <source>
        <dbReference type="EMBL" id="KAH0853243.1"/>
    </source>
</evidence>
<comment type="similarity">
    <text evidence="7">Belongs to the mitochondrial carrier (TC 2.A.29) family.</text>
</comment>
<dbReference type="Proteomes" id="UP000824890">
    <property type="component" value="Unassembled WGS sequence"/>
</dbReference>
<dbReference type="PANTHER" id="PTHR24089">
    <property type="entry name" value="SOLUTE CARRIER FAMILY 25"/>
    <property type="match status" value="1"/>
</dbReference>
<keyword evidence="3 6" id="KW-0812">Transmembrane</keyword>
<name>A0ABQ7XDR8_BRANA</name>
<keyword evidence="9" id="KW-1133">Transmembrane helix</keyword>
<comment type="subcellular location">
    <subcellularLocation>
        <location evidence="1">Membrane</location>
        <topology evidence="1">Multi-pass membrane protein</topology>
    </subcellularLocation>
</comment>
<evidence type="ECO:0000256" key="3">
    <source>
        <dbReference type="ARBA" id="ARBA00022692"/>
    </source>
</evidence>
<protein>
    <submittedName>
        <fullName evidence="10">Uncharacterized protein</fullName>
    </submittedName>
</protein>
<dbReference type="SUPFAM" id="SSF103506">
    <property type="entry name" value="Mitochondrial carrier"/>
    <property type="match status" value="1"/>
</dbReference>
<dbReference type="PROSITE" id="PS50920">
    <property type="entry name" value="SOLCAR"/>
    <property type="match status" value="1"/>
</dbReference>
<evidence type="ECO:0000256" key="2">
    <source>
        <dbReference type="ARBA" id="ARBA00022448"/>
    </source>
</evidence>
<feature type="repeat" description="Solcar" evidence="6">
    <location>
        <begin position="100"/>
        <end position="183"/>
    </location>
</feature>
<dbReference type="InterPro" id="IPR002067">
    <property type="entry name" value="MCP"/>
</dbReference>
<evidence type="ECO:0000256" key="7">
    <source>
        <dbReference type="RuleBase" id="RU000488"/>
    </source>
</evidence>
<reference evidence="10 11" key="1">
    <citation type="submission" date="2021-05" db="EMBL/GenBank/DDBJ databases">
        <title>Genome Assembly of Synthetic Allotetraploid Brassica napus Reveals Homoeologous Exchanges between Subgenomes.</title>
        <authorList>
            <person name="Davis J.T."/>
        </authorList>
    </citation>
    <scope>NUCLEOTIDE SEQUENCE [LARGE SCALE GENOMIC DNA]</scope>
    <source>
        <strain evidence="11">cv. Da-Ae</strain>
        <tissue evidence="10">Seedling</tissue>
    </source>
</reference>
<dbReference type="EMBL" id="JAGKQM010000815">
    <property type="protein sequence ID" value="KAH0853243.1"/>
    <property type="molecule type" value="Genomic_DNA"/>
</dbReference>
<dbReference type="InterPro" id="IPR018108">
    <property type="entry name" value="MCP_transmembrane"/>
</dbReference>
<keyword evidence="11" id="KW-1185">Reference proteome</keyword>
<dbReference type="InterPro" id="IPR023395">
    <property type="entry name" value="MCP_dom_sf"/>
</dbReference>
<evidence type="ECO:0000256" key="4">
    <source>
        <dbReference type="ARBA" id="ARBA00022737"/>
    </source>
</evidence>
<dbReference type="PRINTS" id="PR00926">
    <property type="entry name" value="MITOCARRIER"/>
</dbReference>
<feature type="region of interest" description="Disordered" evidence="8">
    <location>
        <begin position="64"/>
        <end position="91"/>
    </location>
</feature>
<feature type="transmembrane region" description="Helical" evidence="9">
    <location>
        <begin position="274"/>
        <end position="293"/>
    </location>
</feature>
<feature type="transmembrane region" description="Helical" evidence="9">
    <location>
        <begin position="327"/>
        <end position="348"/>
    </location>
</feature>
<accession>A0ABQ7XDR8</accession>
<feature type="transmembrane region" description="Helical" evidence="9">
    <location>
        <begin position="300"/>
        <end position="321"/>
    </location>
</feature>
<proteinExistence type="inferred from homology"/>
<sequence length="431" mass="48135">MCGLDRWIADVIRSESSDLDVQNQILGRLFLDESLPSSSSESRVLRRRNRNRGPLFSSVSLSINESNGEEDGEGGEGYNGQHVYKPPSLKENRSGALNTTKHLWVCCHGFKGFGLSRTCIAPLQRMKLEYIVCGEQRSLLGLIQRIATTEGIRGFWKGNLVNILRTAPFKSINFYAYDTYRGQLLRLSGNEETTNFERFVAGAAAGVTASLLCLPLDTIRTVMVALGGEALGGVVDAFRHMIQTEGIGGWRTKWHVYVNLAMKVLRQCLFLSDVPVNVLGGINFFLLFLRFIFLSLLPRTVWWAVPTIWLPVVCYVLSISARKGLTFPRIGLIVVFGVLTWTLLEYTLSSLPFPHRNQELLASAVQQTYGQRLGGQVMCGQEWSSCKVCVRVKCGWGLCGWATSSGEESRIGVADLMFRSLLREAYCWSSY</sequence>
<keyword evidence="2 7" id="KW-0813">Transport</keyword>
<comment type="caution">
    <text evidence="10">The sequence shown here is derived from an EMBL/GenBank/DDBJ whole genome shotgun (WGS) entry which is preliminary data.</text>
</comment>
<keyword evidence="4" id="KW-0677">Repeat</keyword>
<evidence type="ECO:0000256" key="1">
    <source>
        <dbReference type="ARBA" id="ARBA00004141"/>
    </source>
</evidence>
<evidence type="ECO:0000313" key="11">
    <source>
        <dbReference type="Proteomes" id="UP000824890"/>
    </source>
</evidence>
<evidence type="ECO:0000256" key="8">
    <source>
        <dbReference type="SAM" id="MobiDB-lite"/>
    </source>
</evidence>
<dbReference type="Pfam" id="PF00153">
    <property type="entry name" value="Mito_carr"/>
    <property type="match status" value="2"/>
</dbReference>
<gene>
    <name evidence="10" type="ORF">HID58_093366</name>
</gene>
<dbReference type="Gene3D" id="1.50.40.10">
    <property type="entry name" value="Mitochondrial carrier domain"/>
    <property type="match status" value="1"/>
</dbReference>
<evidence type="ECO:0000256" key="6">
    <source>
        <dbReference type="PROSITE-ProRule" id="PRU00282"/>
    </source>
</evidence>
<evidence type="ECO:0000256" key="5">
    <source>
        <dbReference type="ARBA" id="ARBA00023136"/>
    </source>
</evidence>
<evidence type="ECO:0000256" key="9">
    <source>
        <dbReference type="SAM" id="Phobius"/>
    </source>
</evidence>
<organism evidence="10 11">
    <name type="scientific">Brassica napus</name>
    <name type="common">Rape</name>
    <dbReference type="NCBI Taxonomy" id="3708"/>
    <lineage>
        <taxon>Eukaryota</taxon>
        <taxon>Viridiplantae</taxon>
        <taxon>Streptophyta</taxon>
        <taxon>Embryophyta</taxon>
        <taxon>Tracheophyta</taxon>
        <taxon>Spermatophyta</taxon>
        <taxon>Magnoliopsida</taxon>
        <taxon>eudicotyledons</taxon>
        <taxon>Gunneridae</taxon>
        <taxon>Pentapetalae</taxon>
        <taxon>rosids</taxon>
        <taxon>malvids</taxon>
        <taxon>Brassicales</taxon>
        <taxon>Brassicaceae</taxon>
        <taxon>Brassiceae</taxon>
        <taxon>Brassica</taxon>
    </lineage>
</organism>
<keyword evidence="5 6" id="KW-0472">Membrane</keyword>